<reference evidence="7" key="4">
    <citation type="submission" date="2025-08" db="UniProtKB">
        <authorList>
            <consortium name="Ensembl"/>
        </authorList>
    </citation>
    <scope>IDENTIFICATION</scope>
</reference>
<feature type="domain" description="TNRC6 PABC binding" evidence="6">
    <location>
        <begin position="1360"/>
        <end position="1645"/>
    </location>
</feature>
<feature type="compositionally biased region" description="Low complexity" evidence="5">
    <location>
        <begin position="311"/>
        <end position="328"/>
    </location>
</feature>
<proteinExistence type="inferred from homology"/>
<evidence type="ECO:0000256" key="2">
    <source>
        <dbReference type="ARBA" id="ARBA00022845"/>
    </source>
</evidence>
<feature type="compositionally biased region" description="Polar residues" evidence="5">
    <location>
        <begin position="719"/>
        <end position="729"/>
    </location>
</feature>
<feature type="region of interest" description="Disordered" evidence="5">
    <location>
        <begin position="1735"/>
        <end position="1755"/>
    </location>
</feature>
<protein>
    <submittedName>
        <fullName evidence="7">Trinucleotide repeat containing adaptor 6A</fullName>
    </submittedName>
</protein>
<evidence type="ECO:0000259" key="6">
    <source>
        <dbReference type="Pfam" id="PF16608"/>
    </source>
</evidence>
<dbReference type="SUPFAM" id="SSF54928">
    <property type="entry name" value="RNA-binding domain, RBD"/>
    <property type="match status" value="1"/>
</dbReference>
<evidence type="ECO:0000313" key="8">
    <source>
        <dbReference type="Proteomes" id="UP000314986"/>
    </source>
</evidence>
<feature type="region of interest" description="Disordered" evidence="5">
    <location>
        <begin position="412"/>
        <end position="438"/>
    </location>
</feature>
<dbReference type="GeneTree" id="ENSGT00940000158180"/>
<evidence type="ECO:0000256" key="5">
    <source>
        <dbReference type="SAM" id="MobiDB-lite"/>
    </source>
</evidence>
<keyword evidence="4" id="KW-0943">RNA-mediated gene silencing</keyword>
<feature type="compositionally biased region" description="Polar residues" evidence="5">
    <location>
        <begin position="412"/>
        <end position="436"/>
    </location>
</feature>
<dbReference type="InParanoid" id="A0A4W3ISW3"/>
<dbReference type="Pfam" id="PF16608">
    <property type="entry name" value="TNRC6-PABC_bdg"/>
    <property type="match status" value="1"/>
</dbReference>
<feature type="region of interest" description="Disordered" evidence="5">
    <location>
        <begin position="482"/>
        <end position="1037"/>
    </location>
</feature>
<dbReference type="GO" id="GO:0035195">
    <property type="term" value="P:miRNA-mediated post-transcriptional gene silencing"/>
    <property type="evidence" value="ECO:0007669"/>
    <property type="project" value="TreeGrafter"/>
</dbReference>
<dbReference type="Proteomes" id="UP000314986">
    <property type="component" value="Unassembled WGS sequence"/>
</dbReference>
<dbReference type="InterPro" id="IPR035979">
    <property type="entry name" value="RBD_domain_sf"/>
</dbReference>
<dbReference type="InterPro" id="IPR012677">
    <property type="entry name" value="Nucleotide-bd_a/b_plait_sf"/>
</dbReference>
<feature type="compositionally biased region" description="Polar residues" evidence="5">
    <location>
        <begin position="298"/>
        <end position="310"/>
    </location>
</feature>
<evidence type="ECO:0000256" key="4">
    <source>
        <dbReference type="ARBA" id="ARBA00023158"/>
    </source>
</evidence>
<organism evidence="7 8">
    <name type="scientific">Callorhinchus milii</name>
    <name type="common">Ghost shark</name>
    <dbReference type="NCBI Taxonomy" id="7868"/>
    <lineage>
        <taxon>Eukaryota</taxon>
        <taxon>Metazoa</taxon>
        <taxon>Chordata</taxon>
        <taxon>Craniata</taxon>
        <taxon>Vertebrata</taxon>
        <taxon>Chondrichthyes</taxon>
        <taxon>Holocephali</taxon>
        <taxon>Chimaeriformes</taxon>
        <taxon>Callorhinchidae</taxon>
        <taxon>Callorhinchus</taxon>
    </lineage>
</organism>
<feature type="compositionally biased region" description="Basic and acidic residues" evidence="5">
    <location>
        <begin position="619"/>
        <end position="629"/>
    </location>
</feature>
<dbReference type="GO" id="GO:0003723">
    <property type="term" value="F:RNA binding"/>
    <property type="evidence" value="ECO:0007669"/>
    <property type="project" value="UniProtKB-KW"/>
</dbReference>
<feature type="compositionally biased region" description="Polar residues" evidence="5">
    <location>
        <begin position="603"/>
        <end position="615"/>
    </location>
</feature>
<dbReference type="GO" id="GO:0005654">
    <property type="term" value="C:nucleoplasm"/>
    <property type="evidence" value="ECO:0007669"/>
    <property type="project" value="TreeGrafter"/>
</dbReference>
<feature type="compositionally biased region" description="Polar residues" evidence="5">
    <location>
        <begin position="672"/>
        <end position="707"/>
    </location>
</feature>
<reference evidence="8" key="3">
    <citation type="journal article" date="2014" name="Nature">
        <title>Elephant shark genome provides unique insights into gnathostome evolution.</title>
        <authorList>
            <consortium name="International Elephant Shark Genome Sequencing Consortium"/>
            <person name="Venkatesh B."/>
            <person name="Lee A.P."/>
            <person name="Ravi V."/>
            <person name="Maurya A.K."/>
            <person name="Lian M.M."/>
            <person name="Swann J.B."/>
            <person name="Ohta Y."/>
            <person name="Flajnik M.F."/>
            <person name="Sutoh Y."/>
            <person name="Kasahara M."/>
            <person name="Hoon S."/>
            <person name="Gangu V."/>
            <person name="Roy S.W."/>
            <person name="Irimia M."/>
            <person name="Korzh V."/>
            <person name="Kondrychyn I."/>
            <person name="Lim Z.W."/>
            <person name="Tay B.H."/>
            <person name="Tohari S."/>
            <person name="Kong K.W."/>
            <person name="Ho S."/>
            <person name="Lorente-Galdos B."/>
            <person name="Quilez J."/>
            <person name="Marques-Bonet T."/>
            <person name="Raney B.J."/>
            <person name="Ingham P.W."/>
            <person name="Tay A."/>
            <person name="Hillier L.W."/>
            <person name="Minx P."/>
            <person name="Boehm T."/>
            <person name="Wilson R.K."/>
            <person name="Brenner S."/>
            <person name="Warren W.C."/>
        </authorList>
    </citation>
    <scope>NUCLEOTIDE SEQUENCE [LARGE SCALE GENOMIC DNA]</scope>
</reference>
<reference evidence="8" key="2">
    <citation type="journal article" date="2007" name="PLoS Biol.">
        <title>Survey sequencing and comparative analysis of the elephant shark (Callorhinchus milii) genome.</title>
        <authorList>
            <person name="Venkatesh B."/>
            <person name="Kirkness E.F."/>
            <person name="Loh Y.H."/>
            <person name="Halpern A.L."/>
            <person name="Lee A.P."/>
            <person name="Johnson J."/>
            <person name="Dandona N."/>
            <person name="Viswanathan L.D."/>
            <person name="Tay A."/>
            <person name="Venter J.C."/>
            <person name="Strausberg R.L."/>
            <person name="Brenner S."/>
        </authorList>
    </citation>
    <scope>NUCLEOTIDE SEQUENCE [LARGE SCALE GENOMIC DNA]</scope>
</reference>
<accession>A0A4W3ISW3</accession>
<keyword evidence="2" id="KW-0810">Translation regulation</keyword>
<dbReference type="InterPro" id="IPR052068">
    <property type="entry name" value="GW182_domain"/>
</dbReference>
<feature type="compositionally biased region" description="Polar residues" evidence="5">
    <location>
        <begin position="124"/>
        <end position="142"/>
    </location>
</feature>
<reference evidence="7" key="5">
    <citation type="submission" date="2025-09" db="UniProtKB">
        <authorList>
            <consortium name="Ensembl"/>
        </authorList>
    </citation>
    <scope>IDENTIFICATION</scope>
</reference>
<feature type="compositionally biased region" description="Polar residues" evidence="5">
    <location>
        <begin position="653"/>
        <end position="662"/>
    </location>
</feature>
<dbReference type="GO" id="GO:0060213">
    <property type="term" value="P:positive regulation of nuclear-transcribed mRNA poly(A) tail shortening"/>
    <property type="evidence" value="ECO:0007669"/>
    <property type="project" value="TreeGrafter"/>
</dbReference>
<feature type="region of interest" description="Disordered" evidence="5">
    <location>
        <begin position="122"/>
        <end position="157"/>
    </location>
</feature>
<sequence length="1851" mass="195334">SAQQQTVSRYPPREVPPRFRHQEQKQLLKRGQQLPTGAGTLTVLKSSSLKCGQNVTFMFFSVSDLNHSGLGSHYENCDWAPVSATSDSTTNWDKVIVDRSDKEAWPSITGSDPELASECMDVDSASSSGSEKNLNIMASGSTVGDGDGNRTANGNGSSNQFVVGNVSNNVGNGSINGSWGGSRGPSSSTCQAFAENLDGKLENGRGKLNAWGSLGSTASGSLNPNANLGAWPVLENEVNPVQGPVAGCNSGTNIQRSTVGQMLNNASVNLGLSSHASWGAVQENSDAEVNGTRKVSFSGQPQNLNTEMNGPNNTTNPLTSSLPNSTSSMQTSELPKMAGPGAWGAPLGMSTVNASQLQASSATNGTSVSQLGNGGISEGMNSGTYDATWGTSGTNYAGDKCLSSNMGQASGDTVNATPAQSSINGSGSTAYKSNGGSNRGGVTWESGVVNSHNLAWGAGNSMGSGGTRRVWGGNLATNVNTGTNVSNGEWNKLPNNHSNNGLNGNGNRKGSNGWKSLDDTLCGQNSSTSQLNEQNNIWAKGTADSEGSTESTGSRHDRASVGSGDANSTGGRRGEKRKPDQPGSAQSILSRTDLDPRVLCNTGWGQTPIRQNTAWDTEPSPKSDRKTDIGTEAWGGHVSQTSNSGGWGDGPGPNSNDTSSVSGWADPKPTKVSCNTGWGDTKGSSSQGGCEDNSAATGMVKSNQTWGGNKEEKVKQGWTDGQKSNQGWSMSGGDGWGENSRTSHWGEPQKANSGAWERDRDSDGDRSVAGWSEPVRPGSGSCTWAGSNNSNPNHTNGWREAAKPTPSPGWGEPGKPTPSPGWGEPGKPTPSPGWGEPGKPTPSPGWGEPGKPTPSLGWGESVKPTPSPGWGEQSKPTQSPGWGEPGKPSPSPGWGEPGKPSPSPGWGEPGKPTQSPGWGEPSKHTQSPGWGEAAKPTQSPGWGEPGKPTPSPGWGEPGKPTPSPGWGESGKPTPSPGWGEPAKPNNSPDWNKQHNSNGPKPMQDGWCAEEASVPGTRHSSWEEEEGDVMWNNNGSQDNNATNWAAKKMAQKVGLMGLGANLMNYELYVFILCLECTRDPVEEAKSNKMDLPVGMLRDKRLELDKHGLNVGEYTGIIGKGPGSRPQISKESSMDRNPYYDKVNGMLAEEPQTLPYMSTPSTKLLPSNSALPNQAMGSMGLGMQTGNPGRQNGNPNLYGGSNAAAQARGMQQPPAQPLNSSQPNLRTQVPPPLLSPQVPASLLKYTAGNGGLNPALLNFAPQQVAMLNQLSQISQLQRLLLQQQKAQNVRNMPGPLRQSPEQAARVFNVQQMLQHPRQMDTSLLMKQPQPQPMHQPSVKSFLENLMPPTPPELQTKEPPSLPSYSSYPLGLNPNLNVNSLDFGSIVNLKEPQSQQSRLKQWTALETLPVNTSLDQNSSKHGATSSGLSICSSGKLLEESPFGHFDFSGNSLVSPPGSIGDGWPSAKSPNDKLSSNVNWPPEFRPGEPWKGYQNIDPETDPYVTPGSVMTGLSISTARDLDLLRDRNNGSSSSMNTTLPSTSAWSLVGASSYNSSLSSTAQSTPARIGDPKSTWSPGPVTNTSLAHELWKVPLPPKNTTAPSRPPPGLTSHKPSHSWGNSSLRLGVGWGNSESRYTPGPSWGDISSGRITNWLVLKNLTPQIDGSTLRTLCMQHGPLITFHLNLPHGNALVCYSSKEEAAKAQKSLHMCVLGNTTILAEFASEDEINRFFAQGQSLTPSPGWQSLGSGQSRMGSMDSSHPFSNRNDLSHWNSAGLAGGGGELHGTSLWGTPNYSTSLWGSPSISETRGIGSPSPINAFLPVDHLGLFLEFQKFFFLSSVLFADDVESTELLSLH</sequence>
<keyword evidence="3" id="KW-0694">RNA-binding</keyword>
<comment type="similarity">
    <text evidence="1">Belongs to the GW182 family.</text>
</comment>
<dbReference type="FunFam" id="3.30.70.330:FF:000011">
    <property type="entry name" value="trinucleotide repeat-containing gene 6A protein-like"/>
    <property type="match status" value="1"/>
</dbReference>
<feature type="compositionally biased region" description="Polar residues" evidence="5">
    <location>
        <begin position="984"/>
        <end position="998"/>
    </location>
</feature>
<dbReference type="GO" id="GO:0000932">
    <property type="term" value="C:P-body"/>
    <property type="evidence" value="ECO:0007669"/>
    <property type="project" value="TreeGrafter"/>
</dbReference>
<dbReference type="STRING" id="7868.ENSCMIP00000029403"/>
<evidence type="ECO:0000256" key="1">
    <source>
        <dbReference type="ARBA" id="ARBA00007302"/>
    </source>
</evidence>
<dbReference type="GO" id="GO:0006417">
    <property type="term" value="P:regulation of translation"/>
    <property type="evidence" value="ECO:0007669"/>
    <property type="project" value="UniProtKB-KW"/>
</dbReference>
<feature type="region of interest" description="Disordered" evidence="5">
    <location>
        <begin position="298"/>
        <end position="333"/>
    </location>
</feature>
<dbReference type="Ensembl" id="ENSCMIT00000029869.1">
    <property type="protein sequence ID" value="ENSCMIP00000029403.1"/>
    <property type="gene ID" value="ENSCMIG00000012713.1"/>
</dbReference>
<feature type="compositionally biased region" description="Polar residues" evidence="5">
    <location>
        <begin position="1569"/>
        <end position="1581"/>
    </location>
</feature>
<feature type="compositionally biased region" description="Polar residues" evidence="5">
    <location>
        <begin position="780"/>
        <end position="796"/>
    </location>
</feature>
<feature type="compositionally biased region" description="Low complexity" evidence="5">
    <location>
        <begin position="482"/>
        <end position="513"/>
    </location>
</feature>
<name>A0A4W3ISW3_CALMI</name>
<dbReference type="Gene3D" id="3.30.70.330">
    <property type="match status" value="1"/>
</dbReference>
<dbReference type="InterPro" id="IPR032226">
    <property type="entry name" value="TNRC6_PABC-bd"/>
</dbReference>
<reference evidence="8" key="1">
    <citation type="journal article" date="2006" name="Science">
        <title>Ancient noncoding elements conserved in the human genome.</title>
        <authorList>
            <person name="Venkatesh B."/>
            <person name="Kirkness E.F."/>
            <person name="Loh Y.H."/>
            <person name="Halpern A.L."/>
            <person name="Lee A.P."/>
            <person name="Johnson J."/>
            <person name="Dandona N."/>
            <person name="Viswanathan L.D."/>
            <person name="Tay A."/>
            <person name="Venter J.C."/>
            <person name="Strausberg R.L."/>
            <person name="Brenner S."/>
        </authorList>
    </citation>
    <scope>NUCLEOTIDE SEQUENCE [LARGE SCALE GENOMIC DNA]</scope>
</reference>
<feature type="region of interest" description="Disordered" evidence="5">
    <location>
        <begin position="1552"/>
        <end position="1615"/>
    </location>
</feature>
<feature type="compositionally biased region" description="Polar residues" evidence="5">
    <location>
        <begin position="522"/>
        <end position="537"/>
    </location>
</feature>
<dbReference type="PANTHER" id="PTHR13020:SF28">
    <property type="entry name" value="TRINUCLEOTIDE REPEAT-CONTAINING GENE 6A PROTEIN"/>
    <property type="match status" value="1"/>
</dbReference>
<dbReference type="PANTHER" id="PTHR13020">
    <property type="entry name" value="TRINUCLEOTIDE REPEAT-CONTAINING GENE 6"/>
    <property type="match status" value="1"/>
</dbReference>
<evidence type="ECO:0000313" key="7">
    <source>
        <dbReference type="Ensembl" id="ENSCMIP00000029403.1"/>
    </source>
</evidence>
<feature type="compositionally biased region" description="Polar residues" evidence="5">
    <location>
        <begin position="1182"/>
        <end position="1193"/>
    </location>
</feature>
<keyword evidence="8" id="KW-1185">Reference proteome</keyword>
<feature type="region of interest" description="Disordered" evidence="5">
    <location>
        <begin position="1182"/>
        <end position="1223"/>
    </location>
</feature>
<evidence type="ECO:0000256" key="3">
    <source>
        <dbReference type="ARBA" id="ARBA00022884"/>
    </source>
</evidence>
<dbReference type="CDD" id="cd12711">
    <property type="entry name" value="RRM_TNRC6A"/>
    <property type="match status" value="1"/>
</dbReference>
<feature type="compositionally biased region" description="Basic and acidic residues" evidence="5">
    <location>
        <begin position="756"/>
        <end position="766"/>
    </location>
</feature>
<dbReference type="InterPro" id="IPR034924">
    <property type="entry name" value="TNRC6A_RRM"/>
</dbReference>